<feature type="non-terminal residue" evidence="2">
    <location>
        <position position="1"/>
    </location>
</feature>
<gene>
    <name evidence="2" type="ORF">T4E_3087</name>
</gene>
<evidence type="ECO:0000313" key="2">
    <source>
        <dbReference type="EMBL" id="KRX97053.1"/>
    </source>
</evidence>
<protein>
    <submittedName>
        <fullName evidence="2">Uncharacterized protein</fullName>
    </submittedName>
</protein>
<feature type="transmembrane region" description="Helical" evidence="1">
    <location>
        <begin position="48"/>
        <end position="65"/>
    </location>
</feature>
<dbReference type="EMBL" id="JYDU01000036">
    <property type="protein sequence ID" value="KRX97053.1"/>
    <property type="molecule type" value="Genomic_DNA"/>
</dbReference>
<feature type="transmembrane region" description="Helical" evidence="1">
    <location>
        <begin position="9"/>
        <end position="36"/>
    </location>
</feature>
<evidence type="ECO:0000256" key="1">
    <source>
        <dbReference type="SAM" id="Phobius"/>
    </source>
</evidence>
<name>A0A0V0Y9Z0_TRIPS</name>
<keyword evidence="1" id="KW-0812">Transmembrane</keyword>
<sequence length="189" mass="21418">LLHFHFNDFLLIILLRIYIYVCVCVCVCVHIGALHISNTFVQVAHSEMKTVFIIATAAFLFCYEIQGKLQKITEPLPCEDRGGDVTCKKLQKSLTFLDECQSSRRTGRYLCCRTCAKGLGVEVTEDGKFKGATKEILPFTSLNVQYCEIVRVKNFVRSTEADRLPITVINQKLKQLAPKHAIFVVEEVI</sequence>
<comment type="caution">
    <text evidence="2">The sequence shown here is derived from an EMBL/GenBank/DDBJ whole genome shotgun (WGS) entry which is preliminary data.</text>
</comment>
<dbReference type="AlphaFoldDB" id="A0A0V0Y9Z0"/>
<keyword evidence="1" id="KW-0472">Membrane</keyword>
<dbReference type="Proteomes" id="UP000054815">
    <property type="component" value="Unassembled WGS sequence"/>
</dbReference>
<keyword evidence="1" id="KW-1133">Transmembrane helix</keyword>
<accession>A0A0V0Y9Z0</accession>
<organism evidence="2 3">
    <name type="scientific">Trichinella pseudospiralis</name>
    <name type="common">Parasitic roundworm</name>
    <dbReference type="NCBI Taxonomy" id="6337"/>
    <lineage>
        <taxon>Eukaryota</taxon>
        <taxon>Metazoa</taxon>
        <taxon>Ecdysozoa</taxon>
        <taxon>Nematoda</taxon>
        <taxon>Enoplea</taxon>
        <taxon>Dorylaimia</taxon>
        <taxon>Trichinellida</taxon>
        <taxon>Trichinellidae</taxon>
        <taxon>Trichinella</taxon>
    </lineage>
</organism>
<evidence type="ECO:0000313" key="3">
    <source>
        <dbReference type="Proteomes" id="UP000054815"/>
    </source>
</evidence>
<proteinExistence type="predicted"/>
<reference evidence="2 3" key="1">
    <citation type="submission" date="2015-01" db="EMBL/GenBank/DDBJ databases">
        <title>Evolution of Trichinella species and genotypes.</title>
        <authorList>
            <person name="Korhonen P.K."/>
            <person name="Edoardo P."/>
            <person name="Giuseppe L.R."/>
            <person name="Gasser R.B."/>
        </authorList>
    </citation>
    <scope>NUCLEOTIDE SEQUENCE [LARGE SCALE GENOMIC DNA]</scope>
    <source>
        <strain evidence="2">ISS141</strain>
    </source>
</reference>